<keyword evidence="2" id="KW-1185">Reference proteome</keyword>
<reference evidence="2" key="2">
    <citation type="submission" date="2015-01" db="EMBL/GenBank/DDBJ databases">
        <title>Evolutionary Origins and Diversification of the Mycorrhizal Mutualists.</title>
        <authorList>
            <consortium name="DOE Joint Genome Institute"/>
            <consortium name="Mycorrhizal Genomics Consortium"/>
            <person name="Kohler A."/>
            <person name="Kuo A."/>
            <person name="Nagy L.G."/>
            <person name="Floudas D."/>
            <person name="Copeland A."/>
            <person name="Barry K.W."/>
            <person name="Cichocki N."/>
            <person name="Veneault-Fourrey C."/>
            <person name="LaButti K."/>
            <person name="Lindquist E.A."/>
            <person name="Lipzen A."/>
            <person name="Lundell T."/>
            <person name="Morin E."/>
            <person name="Murat C."/>
            <person name="Riley R."/>
            <person name="Ohm R."/>
            <person name="Sun H."/>
            <person name="Tunlid A."/>
            <person name="Henrissat B."/>
            <person name="Grigoriev I.V."/>
            <person name="Hibbett D.S."/>
            <person name="Martin F."/>
        </authorList>
    </citation>
    <scope>NUCLEOTIDE SEQUENCE [LARGE SCALE GENOMIC DNA]</scope>
    <source>
        <strain evidence="2">F 1598</strain>
    </source>
</reference>
<accession>A0A0C3G3G0</accession>
<dbReference type="EMBL" id="KN832982">
    <property type="protein sequence ID" value="KIM86439.1"/>
    <property type="molecule type" value="Genomic_DNA"/>
</dbReference>
<evidence type="ECO:0000313" key="1">
    <source>
        <dbReference type="EMBL" id="KIM86439.1"/>
    </source>
</evidence>
<sequence length="57" mass="6629">MEAGSPLLEWTMPEKWQVNRGEHARHVHPESSSSLGVLRWVLSEKRNATPLYEEDQE</sequence>
<name>A0A0C3G3G0_PILCF</name>
<gene>
    <name evidence="1" type="ORF">PILCRDRAFT_816400</name>
</gene>
<dbReference type="InParanoid" id="A0A0C3G3G0"/>
<proteinExistence type="predicted"/>
<dbReference type="HOGENOM" id="CLU_2997234_0_0_1"/>
<protein>
    <submittedName>
        <fullName evidence="1">Uncharacterized protein</fullName>
    </submittedName>
</protein>
<dbReference type="Proteomes" id="UP000054166">
    <property type="component" value="Unassembled WGS sequence"/>
</dbReference>
<reference evidence="1 2" key="1">
    <citation type="submission" date="2014-04" db="EMBL/GenBank/DDBJ databases">
        <authorList>
            <consortium name="DOE Joint Genome Institute"/>
            <person name="Kuo A."/>
            <person name="Tarkka M."/>
            <person name="Buscot F."/>
            <person name="Kohler A."/>
            <person name="Nagy L.G."/>
            <person name="Floudas D."/>
            <person name="Copeland A."/>
            <person name="Barry K.W."/>
            <person name="Cichocki N."/>
            <person name="Veneault-Fourrey C."/>
            <person name="LaButti K."/>
            <person name="Lindquist E.A."/>
            <person name="Lipzen A."/>
            <person name="Lundell T."/>
            <person name="Morin E."/>
            <person name="Murat C."/>
            <person name="Sun H."/>
            <person name="Tunlid A."/>
            <person name="Henrissat B."/>
            <person name="Grigoriev I.V."/>
            <person name="Hibbett D.S."/>
            <person name="Martin F."/>
            <person name="Nordberg H.P."/>
            <person name="Cantor M.N."/>
            <person name="Hua S.X."/>
        </authorList>
    </citation>
    <scope>NUCLEOTIDE SEQUENCE [LARGE SCALE GENOMIC DNA]</scope>
    <source>
        <strain evidence="1 2">F 1598</strain>
    </source>
</reference>
<dbReference type="AlphaFoldDB" id="A0A0C3G3G0"/>
<evidence type="ECO:0000313" key="2">
    <source>
        <dbReference type="Proteomes" id="UP000054166"/>
    </source>
</evidence>
<organism evidence="1 2">
    <name type="scientific">Piloderma croceum (strain F 1598)</name>
    <dbReference type="NCBI Taxonomy" id="765440"/>
    <lineage>
        <taxon>Eukaryota</taxon>
        <taxon>Fungi</taxon>
        <taxon>Dikarya</taxon>
        <taxon>Basidiomycota</taxon>
        <taxon>Agaricomycotina</taxon>
        <taxon>Agaricomycetes</taxon>
        <taxon>Agaricomycetidae</taxon>
        <taxon>Atheliales</taxon>
        <taxon>Atheliaceae</taxon>
        <taxon>Piloderma</taxon>
    </lineage>
</organism>